<dbReference type="GO" id="GO:0007186">
    <property type="term" value="P:G protein-coupled receptor signaling pathway"/>
    <property type="evidence" value="ECO:0007669"/>
    <property type="project" value="InterPro"/>
</dbReference>
<feature type="coiled-coil region" evidence="1">
    <location>
        <begin position="201"/>
        <end position="228"/>
    </location>
</feature>
<dbReference type="PROSITE" id="PS50058">
    <property type="entry name" value="G_PROTEIN_GAMMA"/>
    <property type="match status" value="1"/>
</dbReference>
<dbReference type="Proteomes" id="UP001489004">
    <property type="component" value="Unassembled WGS sequence"/>
</dbReference>
<feature type="coiled-coil region" evidence="1">
    <location>
        <begin position="99"/>
        <end position="126"/>
    </location>
</feature>
<accession>A0AAW1PM10</accession>
<dbReference type="Gene3D" id="1.10.287.1490">
    <property type="match status" value="1"/>
</dbReference>
<sequence length="1279" mass="139012">MEHSQTPRQHVKGTDSTAVMSAKLQLHVPHAVSPATPRYAASLPQEGLAIPVPPAELPLLSKQGLGLLLGPGSRGRDGQASPRPGTAPLSPLVAMVQALSDAKLEVHQLKANRRGAEAELLRLRAIVDGSASASGSAFARENAAMSHQLAAITSQLHFLHNEVAEKDAKLAEAAGTLGGMAAELARLRKVEKQHIIQKEVLRKSGEARDALRAKVAEMEEQLADREWEKQDRITTQLESFKGDMAAARHMRDQLNDKERGLNVMRQMYADESQRNAVLSQRMDALQKLLSEADERAASLGADLQAKTSEANAATAELAKQADCIRQLQQEVKGTRAAARQTSDLQAMQEGLQRTTRRSQAEAADLRAKVAELEPALQQARERIDEQRQEVRSLRSRSTQLEDSMRAKADELASLRARLDQYMDRVAASQAVNEELQAQAKASASERDAAIRELDKLRDQLAELRRVMGQLRDQHHIDDGRVHMSEADGDAKIASNVSLEMQVGAVMTELAVLGEIGRRYAALSAEHKVAALEVDQLASRCATLTGELDDKQAKIQALELKQDQDQEEAARLKAALQHAQHDMRCVRQELQQRQSALEVAQELSSDSRKALEEELATALQRNRELQAEVSQERLKVAQQAAAMEDLNAAATAQADLLVGLKADQMQARAECDKALAERASCEVTLERLFQRLEDTMGALQAQRSTLLRTQTQMQALAQGFLPPHTLGAGADAQAEAGLEAKIAERLGELEAFAAETSRQADSEQANSSQLRQRLDAFDQRAQQAEASFGRMQAAMADAAAATRDELDRRAGRVAALEGERGRVGEELAAAKRRAEELRTELDVARENLRLARAMHLTEQARCKQEAARVIELQASIQALQLEVQEKSATAKFHLKFAGDMARRLSVVTGQDGPASQRTSLVHGSARDPANASALQQALADMASMSQPQEMARPSILDAPGTSTSGALAGKQTKADAARQQRGTQPTSRRQKPEPRQQNSFIEPGEEMQLDGRMSAGHVLQLIGLPLSQNQVPQLYCDLLEVCELLRIPHMPELYVVNSREAALHYLRVPLRPFHGMDGGLGFQGSQPATAAPSTSSFGPALVLTSSLVDLLAPDELRATFAAALRRGQEVVRSYAALATAVSLARLAPGQLLSTLPGPLRVAWHTHTLPALQKAGNLLALSSDRWAATVGQSPRAVASAIVKVAAGSCVLADELNLDSVLQQAASIDEAQSAHLAETFRTQDGATITAASNSFAILRIRELLRWAAKLTVVCRDRERDWK</sequence>
<feature type="region of interest" description="Disordered" evidence="2">
    <location>
        <begin position="907"/>
        <end position="1003"/>
    </location>
</feature>
<comment type="caution">
    <text evidence="4">The sequence shown here is derived from an EMBL/GenBank/DDBJ whole genome shotgun (WGS) entry which is preliminary data.</text>
</comment>
<keyword evidence="5" id="KW-1185">Reference proteome</keyword>
<protein>
    <recommendedName>
        <fullName evidence="3">G protein gamma domain-containing protein</fullName>
    </recommendedName>
</protein>
<evidence type="ECO:0000256" key="1">
    <source>
        <dbReference type="SAM" id="Coils"/>
    </source>
</evidence>
<feature type="coiled-coil region" evidence="1">
    <location>
        <begin position="533"/>
        <end position="634"/>
    </location>
</feature>
<organism evidence="4 5">
    <name type="scientific">[Myrmecia] bisecta</name>
    <dbReference type="NCBI Taxonomy" id="41462"/>
    <lineage>
        <taxon>Eukaryota</taxon>
        <taxon>Viridiplantae</taxon>
        <taxon>Chlorophyta</taxon>
        <taxon>core chlorophytes</taxon>
        <taxon>Trebouxiophyceae</taxon>
        <taxon>Trebouxiales</taxon>
        <taxon>Trebouxiaceae</taxon>
        <taxon>Myrmecia</taxon>
    </lineage>
</organism>
<dbReference type="InterPro" id="IPR015898">
    <property type="entry name" value="G-protein_gamma-like_dom"/>
</dbReference>
<feature type="coiled-coil region" evidence="1">
    <location>
        <begin position="362"/>
        <end position="473"/>
    </location>
</feature>
<evidence type="ECO:0000313" key="5">
    <source>
        <dbReference type="Proteomes" id="UP001489004"/>
    </source>
</evidence>
<feature type="coiled-coil region" evidence="1">
    <location>
        <begin position="275"/>
        <end position="330"/>
    </location>
</feature>
<reference evidence="4 5" key="1">
    <citation type="journal article" date="2024" name="Nat. Commun.">
        <title>Phylogenomics reveals the evolutionary origins of lichenization in chlorophyte algae.</title>
        <authorList>
            <person name="Puginier C."/>
            <person name="Libourel C."/>
            <person name="Otte J."/>
            <person name="Skaloud P."/>
            <person name="Haon M."/>
            <person name="Grisel S."/>
            <person name="Petersen M."/>
            <person name="Berrin J.G."/>
            <person name="Delaux P.M."/>
            <person name="Dal Grande F."/>
            <person name="Keller J."/>
        </authorList>
    </citation>
    <scope>NUCLEOTIDE SEQUENCE [LARGE SCALE GENOMIC DNA]</scope>
    <source>
        <strain evidence="4 5">SAG 2043</strain>
    </source>
</reference>
<evidence type="ECO:0000259" key="3">
    <source>
        <dbReference type="PROSITE" id="PS50058"/>
    </source>
</evidence>
<feature type="region of interest" description="Disordered" evidence="2">
    <location>
        <begin position="68"/>
        <end position="89"/>
    </location>
</feature>
<feature type="coiled-coil region" evidence="1">
    <location>
        <begin position="819"/>
        <end position="888"/>
    </location>
</feature>
<evidence type="ECO:0000256" key="2">
    <source>
        <dbReference type="SAM" id="MobiDB-lite"/>
    </source>
</evidence>
<keyword evidence="1" id="KW-0175">Coiled coil</keyword>
<evidence type="ECO:0000313" key="4">
    <source>
        <dbReference type="EMBL" id="KAK9814601.1"/>
    </source>
</evidence>
<feature type="domain" description="G protein gamma" evidence="3">
    <location>
        <begin position="610"/>
        <end position="683"/>
    </location>
</feature>
<proteinExistence type="predicted"/>
<gene>
    <name evidence="4" type="ORF">WJX72_008501</name>
</gene>
<dbReference type="AlphaFoldDB" id="A0AAW1PM10"/>
<dbReference type="EMBL" id="JALJOR010000007">
    <property type="protein sequence ID" value="KAK9814601.1"/>
    <property type="molecule type" value="Genomic_DNA"/>
</dbReference>
<name>A0AAW1PM10_9CHLO</name>